<dbReference type="SUPFAM" id="SSF53720">
    <property type="entry name" value="ALDH-like"/>
    <property type="match status" value="1"/>
</dbReference>
<accession>A0A8X6KT21</accession>
<proteinExistence type="predicted"/>
<evidence type="ECO:0000313" key="1">
    <source>
        <dbReference type="EMBL" id="GFQ85595.1"/>
    </source>
</evidence>
<gene>
    <name evidence="1" type="ORF">TNCT_573591</name>
</gene>
<keyword evidence="2" id="KW-1185">Reference proteome</keyword>
<protein>
    <submittedName>
        <fullName evidence="1">Uncharacterized protein</fullName>
    </submittedName>
</protein>
<dbReference type="AlphaFoldDB" id="A0A8X6KT21"/>
<dbReference type="OrthoDB" id="440325at2759"/>
<dbReference type="Proteomes" id="UP000887116">
    <property type="component" value="Unassembled WGS sequence"/>
</dbReference>
<dbReference type="InterPro" id="IPR016161">
    <property type="entry name" value="Ald_DH/histidinol_DH"/>
</dbReference>
<dbReference type="EMBL" id="BMAO01013013">
    <property type="protein sequence ID" value="GFQ85595.1"/>
    <property type="molecule type" value="Genomic_DNA"/>
</dbReference>
<evidence type="ECO:0000313" key="2">
    <source>
        <dbReference type="Proteomes" id="UP000887116"/>
    </source>
</evidence>
<feature type="non-terminal residue" evidence="1">
    <location>
        <position position="66"/>
    </location>
</feature>
<dbReference type="Gene3D" id="3.40.605.10">
    <property type="entry name" value="Aldehyde Dehydrogenase, Chain A, domain 1"/>
    <property type="match status" value="1"/>
</dbReference>
<dbReference type="GO" id="GO:0016491">
    <property type="term" value="F:oxidoreductase activity"/>
    <property type="evidence" value="ECO:0007669"/>
    <property type="project" value="InterPro"/>
</dbReference>
<reference evidence="1" key="1">
    <citation type="submission" date="2020-07" db="EMBL/GenBank/DDBJ databases">
        <title>Multicomponent nature underlies the extraordinary mechanical properties of spider dragline silk.</title>
        <authorList>
            <person name="Kono N."/>
            <person name="Nakamura H."/>
            <person name="Mori M."/>
            <person name="Yoshida Y."/>
            <person name="Ohtoshi R."/>
            <person name="Malay A.D."/>
            <person name="Moran D.A.P."/>
            <person name="Tomita M."/>
            <person name="Numata K."/>
            <person name="Arakawa K."/>
        </authorList>
    </citation>
    <scope>NUCLEOTIDE SEQUENCE</scope>
</reference>
<sequence length="66" mass="7697">MPSLEYGKPKKLITEQMLIVQRARNAFRGGITKNISFRIQQLNNLYRMLEENEKQFNLAVAEDLGK</sequence>
<organism evidence="1 2">
    <name type="scientific">Trichonephila clavata</name>
    <name type="common">Joro spider</name>
    <name type="synonym">Nephila clavata</name>
    <dbReference type="NCBI Taxonomy" id="2740835"/>
    <lineage>
        <taxon>Eukaryota</taxon>
        <taxon>Metazoa</taxon>
        <taxon>Ecdysozoa</taxon>
        <taxon>Arthropoda</taxon>
        <taxon>Chelicerata</taxon>
        <taxon>Arachnida</taxon>
        <taxon>Araneae</taxon>
        <taxon>Araneomorphae</taxon>
        <taxon>Entelegynae</taxon>
        <taxon>Araneoidea</taxon>
        <taxon>Nephilidae</taxon>
        <taxon>Trichonephila</taxon>
    </lineage>
</organism>
<dbReference type="InterPro" id="IPR016162">
    <property type="entry name" value="Ald_DH_N"/>
</dbReference>
<comment type="caution">
    <text evidence="1">The sequence shown here is derived from an EMBL/GenBank/DDBJ whole genome shotgun (WGS) entry which is preliminary data.</text>
</comment>
<name>A0A8X6KT21_TRICU</name>